<protein>
    <submittedName>
        <fullName evidence="1">Uncharacterized protein</fullName>
    </submittedName>
</protein>
<proteinExistence type="predicted"/>
<name>W0GMM2_9MOLU</name>
<dbReference type="OrthoDB" id="9979357at2"/>
<dbReference type="RefSeq" id="WP_025317861.1">
    <property type="nucleotide sequence ID" value="NZ_CP002082.1"/>
</dbReference>
<reference evidence="1 2" key="1">
    <citation type="submission" date="2013-09" db="EMBL/GenBank/DDBJ databases">
        <title>Complete genome sequence of Spiroplasma mirum suckling mouse cataract agent.</title>
        <authorList>
            <person name="Landry C.A."/>
            <person name="Bastian F.O."/>
            <person name="Thune R.L."/>
        </authorList>
    </citation>
    <scope>NUCLEOTIDE SEQUENCE [LARGE SCALE GENOMIC DNA]</scope>
    <source>
        <strain evidence="1 2">SMCA</strain>
    </source>
</reference>
<evidence type="ECO:0000313" key="1">
    <source>
        <dbReference type="EMBL" id="AHI58643.1"/>
    </source>
</evidence>
<evidence type="ECO:0000313" key="2">
    <source>
        <dbReference type="Proteomes" id="UP000019260"/>
    </source>
</evidence>
<dbReference type="STRING" id="838561.P344_06725"/>
<accession>W0GMM2</accession>
<sequence>MVDGKIQLWQASDYQGIVHWDAVKAQEKADTFNQYLGEFAIILVHAKVDKNGNVIPKIDDKGHIIKLNVEEKTFNIHTTPANFYHFT</sequence>
<keyword evidence="2" id="KW-1185">Reference proteome</keyword>
<dbReference type="EMBL" id="CP006720">
    <property type="protein sequence ID" value="AHI58643.1"/>
    <property type="molecule type" value="Genomic_DNA"/>
</dbReference>
<gene>
    <name evidence="1" type="ORF">P344_06725</name>
</gene>
<dbReference type="AlphaFoldDB" id="W0GMM2"/>
<dbReference type="KEGG" id="smia:P344_06725"/>
<dbReference type="KEGG" id="smir:SMM_1131"/>
<dbReference type="PATRIC" id="fig|838561.3.peg.1294"/>
<dbReference type="Proteomes" id="UP000019260">
    <property type="component" value="Chromosome"/>
</dbReference>
<dbReference type="HOGENOM" id="CLU_2481740_0_0_14"/>
<organism evidence="1 2">
    <name type="scientific">Spiroplasma mirum ATCC 29335</name>
    <dbReference type="NCBI Taxonomy" id="838561"/>
    <lineage>
        <taxon>Bacteria</taxon>
        <taxon>Bacillati</taxon>
        <taxon>Mycoplasmatota</taxon>
        <taxon>Mollicutes</taxon>
        <taxon>Entomoplasmatales</taxon>
        <taxon>Spiroplasmataceae</taxon>
        <taxon>Spiroplasma</taxon>
    </lineage>
</organism>